<dbReference type="InterPro" id="IPR013762">
    <property type="entry name" value="Integrase-like_cat_sf"/>
</dbReference>
<evidence type="ECO:0000256" key="2">
    <source>
        <dbReference type="ARBA" id="ARBA00023125"/>
    </source>
</evidence>
<evidence type="ECO:0000256" key="3">
    <source>
        <dbReference type="ARBA" id="ARBA00023172"/>
    </source>
</evidence>
<dbReference type="InterPro" id="IPR050090">
    <property type="entry name" value="Tyrosine_recombinase_XerCD"/>
</dbReference>
<name>A0A4Q5AUL8_9BIFI</name>
<evidence type="ECO:0000313" key="7">
    <source>
        <dbReference type="Proteomes" id="UP000293208"/>
    </source>
</evidence>
<dbReference type="PANTHER" id="PTHR30349">
    <property type="entry name" value="PHAGE INTEGRASE-RELATED"/>
    <property type="match status" value="1"/>
</dbReference>
<sequence length="427" mass="48743">MRTKQQWGTVIYDKARKRYRARYQNPHKPGAVVQRMFKDKLTAQGWLAGEQRLVEGEKAGLAAWTHPSERDAEQKEQQQRKAVMFRDYATSYVEQARRKDGMPFAPATRRKHREYLAHLLKAEFAGKAVSAVTTADIHRWLETPMDPTPRLRAWQLLKEIMTQAQRTGIIEHSPVTMKAPRLPKSRQAQIPVATRAQLKIIYDNMPAYSRIAVYMGACFDLRINEVCALQVRDFDLTRGVLHVRHSVGRGEDDTGLRRLKDTKTASSTADLPIPTPLRRMIIDQINGRNPEAMFIASPVTGGIISDAAIRRQFNRAAAVAGREDLHFHTLRATAIDTATHQGATLKETMALGRHDDEKTSIERYQRANRQRLQELTDAVATALLPQQRTTEQIRMEIKQTKRHLERLEHELAEIVEQARKEDGTPSN</sequence>
<comment type="similarity">
    <text evidence="1">Belongs to the 'phage' integrase family.</text>
</comment>
<dbReference type="SUPFAM" id="SSF56349">
    <property type="entry name" value="DNA breaking-rejoining enzymes"/>
    <property type="match status" value="1"/>
</dbReference>
<dbReference type="Pfam" id="PF00589">
    <property type="entry name" value="Phage_integrase"/>
    <property type="match status" value="1"/>
</dbReference>
<dbReference type="GO" id="GO:0015074">
    <property type="term" value="P:DNA integration"/>
    <property type="evidence" value="ECO:0007669"/>
    <property type="project" value="InterPro"/>
</dbReference>
<gene>
    <name evidence="6" type="ORF">PG2001B_1651</name>
</gene>
<dbReference type="RefSeq" id="WP_129914563.1">
    <property type="nucleotide sequence ID" value="NZ_RYUY01000014.1"/>
</dbReference>
<evidence type="ECO:0000259" key="5">
    <source>
        <dbReference type="PROSITE" id="PS51898"/>
    </source>
</evidence>
<dbReference type="InterPro" id="IPR010998">
    <property type="entry name" value="Integrase_recombinase_N"/>
</dbReference>
<feature type="domain" description="Tyr recombinase" evidence="5">
    <location>
        <begin position="188"/>
        <end position="377"/>
    </location>
</feature>
<protein>
    <submittedName>
        <fullName evidence="6">Site-specific recombinase phage integrase family</fullName>
    </submittedName>
</protein>
<proteinExistence type="inferred from homology"/>
<feature type="coiled-coil region" evidence="4">
    <location>
        <begin position="390"/>
        <end position="424"/>
    </location>
</feature>
<dbReference type="InterPro" id="IPR011010">
    <property type="entry name" value="DNA_brk_join_enz"/>
</dbReference>
<dbReference type="AlphaFoldDB" id="A0A4Q5AUL8"/>
<dbReference type="GO" id="GO:0006310">
    <property type="term" value="P:DNA recombination"/>
    <property type="evidence" value="ECO:0007669"/>
    <property type="project" value="UniProtKB-KW"/>
</dbReference>
<dbReference type="Proteomes" id="UP000293208">
    <property type="component" value="Unassembled WGS sequence"/>
</dbReference>
<keyword evidence="3" id="KW-0233">DNA recombination</keyword>
<evidence type="ECO:0000313" key="6">
    <source>
        <dbReference type="EMBL" id="RYQ36661.1"/>
    </source>
</evidence>
<dbReference type="PROSITE" id="PS51898">
    <property type="entry name" value="TYR_RECOMBINASE"/>
    <property type="match status" value="1"/>
</dbReference>
<dbReference type="Gene3D" id="1.10.443.10">
    <property type="entry name" value="Intergrase catalytic core"/>
    <property type="match status" value="1"/>
</dbReference>
<accession>A0A4Q5AUL8</accession>
<keyword evidence="4" id="KW-0175">Coiled coil</keyword>
<evidence type="ECO:0000256" key="1">
    <source>
        <dbReference type="ARBA" id="ARBA00008857"/>
    </source>
</evidence>
<comment type="caution">
    <text evidence="6">The sequence shown here is derived from an EMBL/GenBank/DDBJ whole genome shotgun (WGS) entry which is preliminary data.</text>
</comment>
<keyword evidence="2" id="KW-0238">DNA-binding</keyword>
<organism evidence="6 7">
    <name type="scientific">Bifidobacterium pseudolongum subsp. globosum</name>
    <dbReference type="NCBI Taxonomy" id="1690"/>
    <lineage>
        <taxon>Bacteria</taxon>
        <taxon>Bacillati</taxon>
        <taxon>Actinomycetota</taxon>
        <taxon>Actinomycetes</taxon>
        <taxon>Bifidobacteriales</taxon>
        <taxon>Bifidobacteriaceae</taxon>
        <taxon>Bifidobacterium</taxon>
    </lineage>
</organism>
<dbReference type="InterPro" id="IPR002104">
    <property type="entry name" value="Integrase_catalytic"/>
</dbReference>
<evidence type="ECO:0000256" key="4">
    <source>
        <dbReference type="SAM" id="Coils"/>
    </source>
</evidence>
<dbReference type="EMBL" id="RYUY01000014">
    <property type="protein sequence ID" value="RYQ36661.1"/>
    <property type="molecule type" value="Genomic_DNA"/>
</dbReference>
<dbReference type="PANTHER" id="PTHR30349:SF64">
    <property type="entry name" value="PROPHAGE INTEGRASE INTD-RELATED"/>
    <property type="match status" value="1"/>
</dbReference>
<dbReference type="Gene3D" id="1.10.150.130">
    <property type="match status" value="1"/>
</dbReference>
<dbReference type="GO" id="GO:0003677">
    <property type="term" value="F:DNA binding"/>
    <property type="evidence" value="ECO:0007669"/>
    <property type="project" value="UniProtKB-KW"/>
</dbReference>
<reference evidence="6 7" key="1">
    <citation type="submission" date="2018-12" db="EMBL/GenBank/DDBJ databases">
        <title>Unveiling genomic diversity among members of the Bifidobacterium pseudolongum species, a widely distributed gut commensal of the animal kingdom.</title>
        <authorList>
            <person name="Lugli G.A."/>
            <person name="Duranti S."/>
            <person name="Albert K."/>
            <person name="Mancabelli L."/>
            <person name="Napoli S."/>
            <person name="Viappiani A."/>
            <person name="Anzalone R."/>
            <person name="Longhi G."/>
            <person name="Milani C."/>
            <person name="Turroni F."/>
            <person name="Alessandri G."/>
            <person name="Sela D.A."/>
            <person name="Van Sinderen D."/>
            <person name="Ventura M."/>
        </authorList>
    </citation>
    <scope>NUCLEOTIDE SEQUENCE [LARGE SCALE GENOMIC DNA]</scope>
    <source>
        <strain evidence="6 7">2001B</strain>
    </source>
</reference>